<dbReference type="InterPro" id="IPR000718">
    <property type="entry name" value="Peptidase_M13"/>
</dbReference>
<name>A0A814G4B5_9BILA</name>
<dbReference type="Proteomes" id="UP000663889">
    <property type="component" value="Unassembled WGS sequence"/>
</dbReference>
<comment type="caution">
    <text evidence="4">The sequence shown here is derived from an EMBL/GenBank/DDBJ whole genome shotgun (WGS) entry which is preliminary data.</text>
</comment>
<sequence length="122" mass="13861">MKGDGNLTQGEDIADNGGLREAFFAYQKWAANNKNVDNRLPGLQKYSSEQLFFINYAKSWCIKMTNAHALNRLRTDVHSLGPTSNRAWRMTDPLKPYSSELSIMLIEASVLRAYTDIFPVLM</sequence>
<reference evidence="4" key="1">
    <citation type="submission" date="2021-02" db="EMBL/GenBank/DDBJ databases">
        <authorList>
            <person name="Nowell W R."/>
        </authorList>
    </citation>
    <scope>NUCLEOTIDE SEQUENCE</scope>
</reference>
<evidence type="ECO:0000259" key="2">
    <source>
        <dbReference type="Pfam" id="PF01431"/>
    </source>
</evidence>
<feature type="domain" description="Peptidase M13 C-terminal" evidence="2">
    <location>
        <begin position="4"/>
        <end position="81"/>
    </location>
</feature>
<dbReference type="EMBL" id="CAJNOU010000410">
    <property type="protein sequence ID" value="CAF0988955.1"/>
    <property type="molecule type" value="Genomic_DNA"/>
</dbReference>
<proteinExistence type="inferred from homology"/>
<dbReference type="OrthoDB" id="6475849at2759"/>
<comment type="similarity">
    <text evidence="1">Belongs to the peptidase M13 family.</text>
</comment>
<dbReference type="SUPFAM" id="SSF55486">
    <property type="entry name" value="Metalloproteases ('zincins'), catalytic domain"/>
    <property type="match status" value="1"/>
</dbReference>
<dbReference type="Proteomes" id="UP000663882">
    <property type="component" value="Unassembled WGS sequence"/>
</dbReference>
<dbReference type="PANTHER" id="PTHR11733">
    <property type="entry name" value="ZINC METALLOPROTEASE FAMILY M13 NEPRILYSIN-RELATED"/>
    <property type="match status" value="1"/>
</dbReference>
<dbReference type="InterPro" id="IPR024079">
    <property type="entry name" value="MetalloPept_cat_dom_sf"/>
</dbReference>
<dbReference type="EMBL" id="CAJNOO010000092">
    <property type="protein sequence ID" value="CAF0797411.1"/>
    <property type="molecule type" value="Genomic_DNA"/>
</dbReference>
<dbReference type="GO" id="GO:0016485">
    <property type="term" value="P:protein processing"/>
    <property type="evidence" value="ECO:0007669"/>
    <property type="project" value="TreeGrafter"/>
</dbReference>
<evidence type="ECO:0000313" key="4">
    <source>
        <dbReference type="EMBL" id="CAF0988955.1"/>
    </source>
</evidence>
<accession>A0A814G4B5</accession>
<dbReference type="PROSITE" id="PS51885">
    <property type="entry name" value="NEPRILYSIN"/>
    <property type="match status" value="1"/>
</dbReference>
<organism evidence="4 5">
    <name type="scientific">Rotaria sordida</name>
    <dbReference type="NCBI Taxonomy" id="392033"/>
    <lineage>
        <taxon>Eukaryota</taxon>
        <taxon>Metazoa</taxon>
        <taxon>Spiralia</taxon>
        <taxon>Gnathifera</taxon>
        <taxon>Rotifera</taxon>
        <taxon>Eurotatoria</taxon>
        <taxon>Bdelloidea</taxon>
        <taxon>Philodinida</taxon>
        <taxon>Philodinidae</taxon>
        <taxon>Rotaria</taxon>
    </lineage>
</organism>
<dbReference type="AlphaFoldDB" id="A0A814G4B5"/>
<evidence type="ECO:0000313" key="3">
    <source>
        <dbReference type="EMBL" id="CAF0797411.1"/>
    </source>
</evidence>
<dbReference type="PANTHER" id="PTHR11733:SF167">
    <property type="entry name" value="FI17812P1-RELATED"/>
    <property type="match status" value="1"/>
</dbReference>
<gene>
    <name evidence="3" type="ORF">RFH988_LOCUS3743</name>
    <name evidence="4" type="ORF">SEV965_LOCUS10164</name>
</gene>
<evidence type="ECO:0000256" key="1">
    <source>
        <dbReference type="ARBA" id="ARBA00007357"/>
    </source>
</evidence>
<dbReference type="Gene3D" id="3.40.390.10">
    <property type="entry name" value="Collagenase (Catalytic Domain)"/>
    <property type="match status" value="1"/>
</dbReference>
<dbReference type="Pfam" id="PF01431">
    <property type="entry name" value="Peptidase_M13"/>
    <property type="match status" value="1"/>
</dbReference>
<evidence type="ECO:0000313" key="5">
    <source>
        <dbReference type="Proteomes" id="UP000663889"/>
    </source>
</evidence>
<protein>
    <recommendedName>
        <fullName evidence="2">Peptidase M13 C-terminal domain-containing protein</fullName>
    </recommendedName>
</protein>
<dbReference type="GO" id="GO:0004222">
    <property type="term" value="F:metalloendopeptidase activity"/>
    <property type="evidence" value="ECO:0007669"/>
    <property type="project" value="InterPro"/>
</dbReference>
<dbReference type="GO" id="GO:0005886">
    <property type="term" value="C:plasma membrane"/>
    <property type="evidence" value="ECO:0007669"/>
    <property type="project" value="TreeGrafter"/>
</dbReference>
<dbReference type="InterPro" id="IPR018497">
    <property type="entry name" value="Peptidase_M13_C"/>
</dbReference>